<evidence type="ECO:0000313" key="2">
    <source>
        <dbReference type="EMBL" id="MXO57034.1"/>
    </source>
</evidence>
<sequence length="191" mass="21318">MLSRSTLVWVATAVVAATAAFVGAKAFTIYQAPRMVMSTIEDTIAQRAGGWNACWHNRQFGPVPGGAKRANPDSVVTLMAYDLFNGPVRVSGETWPDYWSMSLYQQNSDNYFVTNDRDIERGKFDFIIALPGHKLPDHKFSAANTRRINSPTNKGIMLIRRFVKEEADMPALLENQDLMRCNPLALHDPVG</sequence>
<dbReference type="AlphaFoldDB" id="A0A6I4SMW5"/>
<organism evidence="2 3">
    <name type="scientific">Pontixanthobacter gangjinensis</name>
    <dbReference type="NCBI Taxonomy" id="1028742"/>
    <lineage>
        <taxon>Bacteria</taxon>
        <taxon>Pseudomonadati</taxon>
        <taxon>Pseudomonadota</taxon>
        <taxon>Alphaproteobacteria</taxon>
        <taxon>Sphingomonadales</taxon>
        <taxon>Erythrobacteraceae</taxon>
        <taxon>Pontixanthobacter</taxon>
    </lineage>
</organism>
<dbReference type="OrthoDB" id="1346484at2"/>
<proteinExistence type="predicted"/>
<dbReference type="Proteomes" id="UP000468943">
    <property type="component" value="Unassembled WGS sequence"/>
</dbReference>
<dbReference type="InterPro" id="IPR037050">
    <property type="entry name" value="DUF1254_sf"/>
</dbReference>
<feature type="domain" description="DUF1254" evidence="1">
    <location>
        <begin position="52"/>
        <end position="183"/>
    </location>
</feature>
<dbReference type="Pfam" id="PF06863">
    <property type="entry name" value="DUF1254"/>
    <property type="match status" value="1"/>
</dbReference>
<accession>A0A6I4SMW5</accession>
<dbReference type="Gene3D" id="2.60.40.1610">
    <property type="entry name" value="Domain of unknown function DUF1254"/>
    <property type="match status" value="1"/>
</dbReference>
<dbReference type="EMBL" id="WTYS01000001">
    <property type="protein sequence ID" value="MXO57034.1"/>
    <property type="molecule type" value="Genomic_DNA"/>
</dbReference>
<dbReference type="InterPro" id="IPR010679">
    <property type="entry name" value="DUF1254"/>
</dbReference>
<dbReference type="SUPFAM" id="SSF160935">
    <property type="entry name" value="VPA0735-like"/>
    <property type="match status" value="1"/>
</dbReference>
<reference evidence="2 3" key="1">
    <citation type="submission" date="2019-12" db="EMBL/GenBank/DDBJ databases">
        <title>Genomic-based taxomic classification of the family Erythrobacteraceae.</title>
        <authorList>
            <person name="Xu L."/>
        </authorList>
    </citation>
    <scope>NUCLEOTIDE SEQUENCE [LARGE SCALE GENOMIC DNA]</scope>
    <source>
        <strain evidence="2 3">JCM 17802</strain>
    </source>
</reference>
<protein>
    <submittedName>
        <fullName evidence="2">DUF1254 domain-containing protein</fullName>
    </submittedName>
</protein>
<dbReference type="RefSeq" id="WP_160598167.1">
    <property type="nucleotide sequence ID" value="NZ_WTYS01000001.1"/>
</dbReference>
<evidence type="ECO:0000259" key="1">
    <source>
        <dbReference type="Pfam" id="PF06863"/>
    </source>
</evidence>
<name>A0A6I4SMW5_9SPHN</name>
<comment type="caution">
    <text evidence="2">The sequence shown here is derived from an EMBL/GenBank/DDBJ whole genome shotgun (WGS) entry which is preliminary data.</text>
</comment>
<gene>
    <name evidence="2" type="ORF">GRI36_09065</name>
</gene>
<keyword evidence="3" id="KW-1185">Reference proteome</keyword>
<evidence type="ECO:0000313" key="3">
    <source>
        <dbReference type="Proteomes" id="UP000468943"/>
    </source>
</evidence>